<accession>A0A8S5UBN7</accession>
<name>A0A8S5UBN7_9CAUD</name>
<dbReference type="EMBL" id="BK016062">
    <property type="protein sequence ID" value="DAF91911.1"/>
    <property type="molecule type" value="Genomic_DNA"/>
</dbReference>
<reference evidence="1" key="1">
    <citation type="journal article" date="2021" name="Proc. Natl. Acad. Sci. U.S.A.">
        <title>A Catalog of Tens of Thousands of Viruses from Human Metagenomes Reveals Hidden Associations with Chronic Diseases.</title>
        <authorList>
            <person name="Tisza M.J."/>
            <person name="Buck C.B."/>
        </authorList>
    </citation>
    <scope>NUCLEOTIDE SEQUENCE</scope>
    <source>
        <strain evidence="1">CtZkC8</strain>
    </source>
</reference>
<organism evidence="1">
    <name type="scientific">Podoviridae sp. ctZkC8</name>
    <dbReference type="NCBI Taxonomy" id="2825259"/>
    <lineage>
        <taxon>Viruses</taxon>
        <taxon>Duplodnaviria</taxon>
        <taxon>Heunggongvirae</taxon>
        <taxon>Uroviricota</taxon>
        <taxon>Caudoviricetes</taxon>
    </lineage>
</organism>
<proteinExistence type="predicted"/>
<evidence type="ECO:0000313" key="1">
    <source>
        <dbReference type="EMBL" id="DAF91911.1"/>
    </source>
</evidence>
<protein>
    <submittedName>
        <fullName evidence="1">Uncharacterized protein</fullName>
    </submittedName>
</protein>
<sequence>MALGFPTQFLSYNERGISIGRHPFLLNMFVFSLTLFS</sequence>